<sequence length="510" mass="57542">MQRAIVTVQIGRCGNQVGTKFWERIANEHGIEPDGIYRGDSPLQLERIGVYFDETRQKYRPRAILIGSESRILDTVHFSPYGGIFKLDHLLCCMSSNSFNGFYTEEMDVEEGFQLIHSLGGNTGSRSGTNLITKIREEYPNRILSSFSMFPTPKISDALVTESYNATLAARHLIENVDETFCIENEALRNISLHMLKIAQPTYGDFNHITSMAMSGVTSFLRFPGHLNSDLHELTDSMIPLPKLHFLMFGCTPLPIHSFAESDLVNINDLIQQGFQLIYSLGGSTGSRFGSSLITKIREEYPNRILSSFSMFPTTKISYSFVAEPYNALLSAQHLIENVDETFCIENEALRNISLHMLKFARPTYFDFNHITSMAMSGATSSFRFPSQLNADLHELAVSMIPFPKLHFLMFGCTPLTICNTVKLKLFKTSDLIQQLFDTRYMMTTYNPRNGRYLAASAMFRGPISMHDLETQISNIRMTMIPGYIPKNIKLDICEIPTSGTKNTAGSLFN</sequence>
<dbReference type="EMBL" id="KZ271565">
    <property type="protein sequence ID" value="OZC04890.1"/>
    <property type="molecule type" value="Genomic_DNA"/>
</dbReference>
<dbReference type="Pfam" id="PF03953">
    <property type="entry name" value="Tubulin_C"/>
    <property type="match status" value="1"/>
</dbReference>
<feature type="domain" description="Tubulin/FtsZ GTPase" evidence="6">
    <location>
        <begin position="48"/>
        <end position="225"/>
    </location>
</feature>
<dbReference type="PRINTS" id="PR01163">
    <property type="entry name" value="BETATUBULIN"/>
</dbReference>
<dbReference type="PRINTS" id="PR01161">
    <property type="entry name" value="TUBULIN"/>
</dbReference>
<dbReference type="GO" id="GO:0007017">
    <property type="term" value="P:microtubule-based process"/>
    <property type="evidence" value="ECO:0007669"/>
    <property type="project" value="InterPro"/>
</dbReference>
<dbReference type="Proteomes" id="UP000242913">
    <property type="component" value="Unassembled WGS sequence"/>
</dbReference>
<dbReference type="InterPro" id="IPR037103">
    <property type="entry name" value="Tubulin/FtsZ-like_C"/>
</dbReference>
<dbReference type="InterPro" id="IPR018316">
    <property type="entry name" value="Tubulin/FtsZ_2-layer-sand-dom"/>
</dbReference>
<evidence type="ECO:0000256" key="4">
    <source>
        <dbReference type="ARBA" id="ARBA00022741"/>
    </source>
</evidence>
<comment type="similarity">
    <text evidence="2">Belongs to the tubulin family.</text>
</comment>
<accession>A0A238BJQ0</accession>
<dbReference type="GO" id="GO:0003924">
    <property type="term" value="F:GTPase activity"/>
    <property type="evidence" value="ECO:0007669"/>
    <property type="project" value="InterPro"/>
</dbReference>
<evidence type="ECO:0000256" key="5">
    <source>
        <dbReference type="ARBA" id="ARBA00023134"/>
    </source>
</evidence>
<evidence type="ECO:0000313" key="7">
    <source>
        <dbReference type="EMBL" id="OZC04890.1"/>
    </source>
</evidence>
<dbReference type="Gene3D" id="3.30.1330.20">
    <property type="entry name" value="Tubulin/FtsZ, C-terminal domain"/>
    <property type="match status" value="1"/>
</dbReference>
<organism evidence="7 8">
    <name type="scientific">Onchocerca flexuosa</name>
    <dbReference type="NCBI Taxonomy" id="387005"/>
    <lineage>
        <taxon>Eukaryota</taxon>
        <taxon>Metazoa</taxon>
        <taxon>Ecdysozoa</taxon>
        <taxon>Nematoda</taxon>
        <taxon>Chromadorea</taxon>
        <taxon>Rhabditida</taxon>
        <taxon>Spirurina</taxon>
        <taxon>Spiruromorpha</taxon>
        <taxon>Filarioidea</taxon>
        <taxon>Onchocercidae</taxon>
        <taxon>Onchocerca</taxon>
    </lineage>
</organism>
<dbReference type="GO" id="GO:0005874">
    <property type="term" value="C:microtubule"/>
    <property type="evidence" value="ECO:0007669"/>
    <property type="project" value="UniProtKB-KW"/>
</dbReference>
<evidence type="ECO:0000256" key="2">
    <source>
        <dbReference type="ARBA" id="ARBA00009636"/>
    </source>
</evidence>
<keyword evidence="3" id="KW-0493">Microtubule</keyword>
<evidence type="ECO:0000256" key="3">
    <source>
        <dbReference type="ARBA" id="ARBA00022701"/>
    </source>
</evidence>
<dbReference type="InterPro" id="IPR000217">
    <property type="entry name" value="Tubulin"/>
</dbReference>
<dbReference type="GO" id="GO:0005525">
    <property type="term" value="F:GTP binding"/>
    <property type="evidence" value="ECO:0007669"/>
    <property type="project" value="UniProtKB-KW"/>
</dbReference>
<protein>
    <submittedName>
        <fullName evidence="7">Tubulin/FtsZ family, GTPase domain protein</fullName>
    </submittedName>
</protein>
<evidence type="ECO:0000256" key="1">
    <source>
        <dbReference type="ARBA" id="ARBA00001946"/>
    </source>
</evidence>
<gene>
    <name evidence="7" type="ORF">X798_08140</name>
</gene>
<feature type="non-terminal residue" evidence="7">
    <location>
        <position position="510"/>
    </location>
</feature>
<name>A0A238BJQ0_9BILA</name>
<dbReference type="OrthoDB" id="1662883at2759"/>
<comment type="cofactor">
    <cofactor evidence="1">
        <name>Mg(2+)</name>
        <dbReference type="ChEBI" id="CHEBI:18420"/>
    </cofactor>
</comment>
<reference evidence="7 8" key="1">
    <citation type="submission" date="2015-12" db="EMBL/GenBank/DDBJ databases">
        <title>Draft genome of the nematode, Onchocerca flexuosa.</title>
        <authorList>
            <person name="Mitreva M."/>
        </authorList>
    </citation>
    <scope>NUCLEOTIDE SEQUENCE [LARGE SCALE GENOMIC DNA]</scope>
    <source>
        <strain evidence="7">Red Deer</strain>
    </source>
</reference>
<dbReference type="InterPro" id="IPR008280">
    <property type="entry name" value="Tub_FtsZ_C"/>
</dbReference>
<dbReference type="Gene3D" id="3.40.50.1440">
    <property type="entry name" value="Tubulin/FtsZ, GTPase domain"/>
    <property type="match status" value="3"/>
</dbReference>
<dbReference type="SUPFAM" id="SSF52490">
    <property type="entry name" value="Tubulin nucleotide-binding domain-like"/>
    <property type="match status" value="2"/>
</dbReference>
<keyword evidence="5" id="KW-0342">GTP-binding</keyword>
<dbReference type="InterPro" id="IPR003008">
    <property type="entry name" value="Tubulin_FtsZ_GTPase"/>
</dbReference>
<dbReference type="Pfam" id="PF00091">
    <property type="entry name" value="Tubulin"/>
    <property type="match status" value="3"/>
</dbReference>
<evidence type="ECO:0000313" key="8">
    <source>
        <dbReference type="Proteomes" id="UP000242913"/>
    </source>
</evidence>
<keyword evidence="8" id="KW-1185">Reference proteome</keyword>
<dbReference type="SUPFAM" id="SSF55307">
    <property type="entry name" value="Tubulin C-terminal domain-like"/>
    <property type="match status" value="2"/>
</dbReference>
<dbReference type="PANTHER" id="PTHR11588">
    <property type="entry name" value="TUBULIN"/>
    <property type="match status" value="1"/>
</dbReference>
<dbReference type="SMART" id="SM00864">
    <property type="entry name" value="Tubulin"/>
    <property type="match status" value="1"/>
</dbReference>
<evidence type="ECO:0000259" key="6">
    <source>
        <dbReference type="SMART" id="SM00864"/>
    </source>
</evidence>
<dbReference type="GO" id="GO:0005200">
    <property type="term" value="F:structural constituent of cytoskeleton"/>
    <property type="evidence" value="ECO:0007669"/>
    <property type="project" value="InterPro"/>
</dbReference>
<keyword evidence="4" id="KW-0547">Nucleotide-binding</keyword>
<dbReference type="InterPro" id="IPR036525">
    <property type="entry name" value="Tubulin/FtsZ_GTPase_sf"/>
</dbReference>
<dbReference type="AlphaFoldDB" id="A0A238BJQ0"/>
<proteinExistence type="inferred from homology"/>
<dbReference type="InterPro" id="IPR002453">
    <property type="entry name" value="Beta_tubulin"/>
</dbReference>